<dbReference type="InterPro" id="IPR018678">
    <property type="entry name" value="DUF2160_TM"/>
</dbReference>
<organism evidence="2">
    <name type="scientific">marine metagenome</name>
    <dbReference type="NCBI Taxonomy" id="408172"/>
    <lineage>
        <taxon>unclassified sequences</taxon>
        <taxon>metagenomes</taxon>
        <taxon>ecological metagenomes</taxon>
    </lineage>
</organism>
<dbReference type="EMBL" id="UINC01043085">
    <property type="protein sequence ID" value="SVB46614.1"/>
    <property type="molecule type" value="Genomic_DNA"/>
</dbReference>
<feature type="transmembrane region" description="Helical" evidence="1">
    <location>
        <begin position="81"/>
        <end position="98"/>
    </location>
</feature>
<feature type="transmembrane region" description="Helical" evidence="1">
    <location>
        <begin position="20"/>
        <end position="38"/>
    </location>
</feature>
<evidence type="ECO:0000256" key="1">
    <source>
        <dbReference type="SAM" id="Phobius"/>
    </source>
</evidence>
<keyword evidence="1" id="KW-0472">Membrane</keyword>
<accession>A0A382E957</accession>
<sequence>MFEWLKTEFQWMYWTWPSMVFFLVLILTIISLSLWDTFLPDIKRKGFLPIITSRGDRVFIAIISTIGICLAWLGIVGNSLFIGAVILSIIWNIVIARWG</sequence>
<name>A0A382E957_9ZZZZ</name>
<dbReference type="Pfam" id="PF09928">
    <property type="entry name" value="DUF2160"/>
    <property type="match status" value="1"/>
</dbReference>
<keyword evidence="1" id="KW-0812">Transmembrane</keyword>
<gene>
    <name evidence="2" type="ORF">METZ01_LOCUS199468</name>
</gene>
<proteinExistence type="predicted"/>
<evidence type="ECO:0000313" key="2">
    <source>
        <dbReference type="EMBL" id="SVB46614.1"/>
    </source>
</evidence>
<reference evidence="2" key="1">
    <citation type="submission" date="2018-05" db="EMBL/GenBank/DDBJ databases">
        <authorList>
            <person name="Lanie J.A."/>
            <person name="Ng W.-L."/>
            <person name="Kazmierczak K.M."/>
            <person name="Andrzejewski T.M."/>
            <person name="Davidsen T.M."/>
            <person name="Wayne K.J."/>
            <person name="Tettelin H."/>
            <person name="Glass J.I."/>
            <person name="Rusch D."/>
            <person name="Podicherti R."/>
            <person name="Tsui H.-C.T."/>
            <person name="Winkler M.E."/>
        </authorList>
    </citation>
    <scope>NUCLEOTIDE SEQUENCE</scope>
</reference>
<protein>
    <recommendedName>
        <fullName evidence="3">DUF2160 domain-containing protein</fullName>
    </recommendedName>
</protein>
<feature type="transmembrane region" description="Helical" evidence="1">
    <location>
        <begin position="58"/>
        <end position="75"/>
    </location>
</feature>
<keyword evidence="1" id="KW-1133">Transmembrane helix</keyword>
<dbReference type="AlphaFoldDB" id="A0A382E957"/>
<evidence type="ECO:0008006" key="3">
    <source>
        <dbReference type="Google" id="ProtNLM"/>
    </source>
</evidence>